<feature type="region of interest" description="Disordered" evidence="1">
    <location>
        <begin position="121"/>
        <end position="186"/>
    </location>
</feature>
<feature type="compositionally biased region" description="Low complexity" evidence="1">
    <location>
        <begin position="153"/>
        <end position="166"/>
    </location>
</feature>
<evidence type="ECO:0000313" key="2">
    <source>
        <dbReference type="EMBL" id="KZV96477.1"/>
    </source>
</evidence>
<dbReference type="Proteomes" id="UP000077266">
    <property type="component" value="Unassembled WGS sequence"/>
</dbReference>
<protein>
    <submittedName>
        <fullName evidence="2">Uncharacterized protein</fullName>
    </submittedName>
</protein>
<keyword evidence="3" id="KW-1185">Reference proteome</keyword>
<gene>
    <name evidence="2" type="ORF">EXIGLDRAFT_833569</name>
</gene>
<name>A0A165KKE0_EXIGL</name>
<sequence length="210" mass="22307">MYPPHLTTDSNLVGYYFQGMPPIPASSNQSLAQGTPSRSLGDATSVPAGTQNAYEDWLKQAAPYLSVERETTELDPPDEFWAQLVQGPTSDVMPTQVQAQAQAQAQAHVRAQVQAPVRDVASTPSPVAMPPPATALSNATRSTVRSAPFRSQAHGTTAATAKASTTDSRSQSQAGRAANVRRRTSIRIDGPLAVVIQLGARTESGKSRRK</sequence>
<accession>A0A165KKE0</accession>
<evidence type="ECO:0000313" key="3">
    <source>
        <dbReference type="Proteomes" id="UP000077266"/>
    </source>
</evidence>
<dbReference type="EMBL" id="KV425942">
    <property type="protein sequence ID" value="KZV96477.1"/>
    <property type="molecule type" value="Genomic_DNA"/>
</dbReference>
<dbReference type="InParanoid" id="A0A165KKE0"/>
<proteinExistence type="predicted"/>
<feature type="compositionally biased region" description="Polar residues" evidence="1">
    <location>
        <begin position="27"/>
        <end position="38"/>
    </location>
</feature>
<dbReference type="AlphaFoldDB" id="A0A165KKE0"/>
<feature type="region of interest" description="Disordered" evidence="1">
    <location>
        <begin position="27"/>
        <end position="48"/>
    </location>
</feature>
<reference evidence="2 3" key="1">
    <citation type="journal article" date="2016" name="Mol. Biol. Evol.">
        <title>Comparative Genomics of Early-Diverging Mushroom-Forming Fungi Provides Insights into the Origins of Lignocellulose Decay Capabilities.</title>
        <authorList>
            <person name="Nagy L.G."/>
            <person name="Riley R."/>
            <person name="Tritt A."/>
            <person name="Adam C."/>
            <person name="Daum C."/>
            <person name="Floudas D."/>
            <person name="Sun H."/>
            <person name="Yadav J.S."/>
            <person name="Pangilinan J."/>
            <person name="Larsson K.H."/>
            <person name="Matsuura K."/>
            <person name="Barry K."/>
            <person name="Labutti K."/>
            <person name="Kuo R."/>
            <person name="Ohm R.A."/>
            <person name="Bhattacharya S.S."/>
            <person name="Shirouzu T."/>
            <person name="Yoshinaga Y."/>
            <person name="Martin F.M."/>
            <person name="Grigoriev I.V."/>
            <person name="Hibbett D.S."/>
        </authorList>
    </citation>
    <scope>NUCLEOTIDE SEQUENCE [LARGE SCALE GENOMIC DNA]</scope>
    <source>
        <strain evidence="2 3">HHB12029</strain>
    </source>
</reference>
<feature type="compositionally biased region" description="Polar residues" evidence="1">
    <location>
        <begin position="135"/>
        <end position="145"/>
    </location>
</feature>
<evidence type="ECO:0000256" key="1">
    <source>
        <dbReference type="SAM" id="MobiDB-lite"/>
    </source>
</evidence>
<organism evidence="2 3">
    <name type="scientific">Exidia glandulosa HHB12029</name>
    <dbReference type="NCBI Taxonomy" id="1314781"/>
    <lineage>
        <taxon>Eukaryota</taxon>
        <taxon>Fungi</taxon>
        <taxon>Dikarya</taxon>
        <taxon>Basidiomycota</taxon>
        <taxon>Agaricomycotina</taxon>
        <taxon>Agaricomycetes</taxon>
        <taxon>Auriculariales</taxon>
        <taxon>Exidiaceae</taxon>
        <taxon>Exidia</taxon>
    </lineage>
</organism>